<sequence length="41" mass="4293">MKHHSSITRQISSNEIFSASIIDSSAGTGPDKTGSESQSGR</sequence>
<feature type="compositionally biased region" description="Polar residues" evidence="1">
    <location>
        <begin position="7"/>
        <end position="27"/>
    </location>
</feature>
<dbReference type="EMBL" id="CAJOBF010004351">
    <property type="protein sequence ID" value="CAF4134712.1"/>
    <property type="molecule type" value="Genomic_DNA"/>
</dbReference>
<evidence type="ECO:0000256" key="1">
    <source>
        <dbReference type="SAM" id="MobiDB-lite"/>
    </source>
</evidence>
<proteinExistence type="predicted"/>
<evidence type="ECO:0000313" key="3">
    <source>
        <dbReference type="Proteomes" id="UP000663842"/>
    </source>
</evidence>
<dbReference type="AlphaFoldDB" id="A0A819X0H3"/>
<name>A0A819X0H3_9BILA</name>
<gene>
    <name evidence="2" type="ORF">UXM345_LOCUS24209</name>
</gene>
<feature type="region of interest" description="Disordered" evidence="1">
    <location>
        <begin position="1"/>
        <end position="41"/>
    </location>
</feature>
<evidence type="ECO:0000313" key="2">
    <source>
        <dbReference type="EMBL" id="CAF4134712.1"/>
    </source>
</evidence>
<protein>
    <submittedName>
        <fullName evidence="2">Uncharacterized protein</fullName>
    </submittedName>
</protein>
<feature type="non-terminal residue" evidence="2">
    <location>
        <position position="41"/>
    </location>
</feature>
<organism evidence="2 3">
    <name type="scientific">Rotaria magnacalcarata</name>
    <dbReference type="NCBI Taxonomy" id="392030"/>
    <lineage>
        <taxon>Eukaryota</taxon>
        <taxon>Metazoa</taxon>
        <taxon>Spiralia</taxon>
        <taxon>Gnathifera</taxon>
        <taxon>Rotifera</taxon>
        <taxon>Eurotatoria</taxon>
        <taxon>Bdelloidea</taxon>
        <taxon>Philodinida</taxon>
        <taxon>Philodinidae</taxon>
        <taxon>Rotaria</taxon>
    </lineage>
</organism>
<dbReference type="Proteomes" id="UP000663842">
    <property type="component" value="Unassembled WGS sequence"/>
</dbReference>
<accession>A0A819X0H3</accession>
<reference evidence="2" key="1">
    <citation type="submission" date="2021-02" db="EMBL/GenBank/DDBJ databases">
        <authorList>
            <person name="Nowell W R."/>
        </authorList>
    </citation>
    <scope>NUCLEOTIDE SEQUENCE</scope>
</reference>
<comment type="caution">
    <text evidence="2">The sequence shown here is derived from an EMBL/GenBank/DDBJ whole genome shotgun (WGS) entry which is preliminary data.</text>
</comment>